<dbReference type="PANTHER" id="PTHR43591:SF24">
    <property type="entry name" value="2-METHOXY-6-POLYPRENYL-1,4-BENZOQUINOL METHYLASE, MITOCHONDRIAL"/>
    <property type="match status" value="1"/>
</dbReference>
<sequence>MVLNPSEDHDDDTESTMSDVRSGSPAPSLYSFTSSVDARFMLRSVYGRILNSQNDTYFLPADNEEHRRLDVQHHQALRPRTDRRPAILDLGTGSGSWAVDMAREFPHCDVVGIDLVPPRIDGKLPSNCRFEIDDANLGFPHYIESFDVVHARAVSAGIRDFPGLLRELAGTLRPGGVLLLGDGEQQLYDENQRPMAFTDPDAPGVSWLHKVFFATYNAMKNRGGNIDSPSMSPTWLRAIDCLTDVSWHKEFIPIGPWRYDDERERALSELCRENCLGYISTLAPLLLSEGYLPESVDQMCREATTELRELRTRIYTRWNFAWAVKRPPIASGVHNVEH</sequence>
<evidence type="ECO:0000313" key="2">
    <source>
        <dbReference type="EMBL" id="KZT71282.1"/>
    </source>
</evidence>
<dbReference type="GO" id="GO:0008168">
    <property type="term" value="F:methyltransferase activity"/>
    <property type="evidence" value="ECO:0007669"/>
    <property type="project" value="UniProtKB-KW"/>
</dbReference>
<accession>A0A165RXP3</accession>
<dbReference type="PANTHER" id="PTHR43591">
    <property type="entry name" value="METHYLTRANSFERASE"/>
    <property type="match status" value="1"/>
</dbReference>
<feature type="region of interest" description="Disordered" evidence="1">
    <location>
        <begin position="1"/>
        <end position="28"/>
    </location>
</feature>
<dbReference type="AlphaFoldDB" id="A0A165RXP3"/>
<dbReference type="GO" id="GO:0032259">
    <property type="term" value="P:methylation"/>
    <property type="evidence" value="ECO:0007669"/>
    <property type="project" value="UniProtKB-KW"/>
</dbReference>
<dbReference type="OrthoDB" id="2013972at2759"/>
<organism evidence="2 3">
    <name type="scientific">Daedalea quercina L-15889</name>
    <dbReference type="NCBI Taxonomy" id="1314783"/>
    <lineage>
        <taxon>Eukaryota</taxon>
        <taxon>Fungi</taxon>
        <taxon>Dikarya</taxon>
        <taxon>Basidiomycota</taxon>
        <taxon>Agaricomycotina</taxon>
        <taxon>Agaricomycetes</taxon>
        <taxon>Polyporales</taxon>
        <taxon>Fomitopsis</taxon>
    </lineage>
</organism>
<dbReference type="CDD" id="cd02440">
    <property type="entry name" value="AdoMet_MTases"/>
    <property type="match status" value="1"/>
</dbReference>
<dbReference type="Pfam" id="PF13489">
    <property type="entry name" value="Methyltransf_23"/>
    <property type="match status" value="1"/>
</dbReference>
<dbReference type="SUPFAM" id="SSF53335">
    <property type="entry name" value="S-adenosyl-L-methionine-dependent methyltransferases"/>
    <property type="match status" value="1"/>
</dbReference>
<name>A0A165RXP3_9APHY</name>
<proteinExistence type="predicted"/>
<protein>
    <submittedName>
        <fullName evidence="2">S-adenosyl-L-methionine-dependent methyltransferase</fullName>
    </submittedName>
</protein>
<keyword evidence="2" id="KW-0489">Methyltransferase</keyword>
<dbReference type="Gene3D" id="3.40.50.150">
    <property type="entry name" value="Vaccinia Virus protein VP39"/>
    <property type="match status" value="1"/>
</dbReference>
<evidence type="ECO:0000256" key="1">
    <source>
        <dbReference type="SAM" id="MobiDB-lite"/>
    </source>
</evidence>
<reference evidence="2 3" key="1">
    <citation type="journal article" date="2016" name="Mol. Biol. Evol.">
        <title>Comparative Genomics of Early-Diverging Mushroom-Forming Fungi Provides Insights into the Origins of Lignocellulose Decay Capabilities.</title>
        <authorList>
            <person name="Nagy L.G."/>
            <person name="Riley R."/>
            <person name="Tritt A."/>
            <person name="Adam C."/>
            <person name="Daum C."/>
            <person name="Floudas D."/>
            <person name="Sun H."/>
            <person name="Yadav J.S."/>
            <person name="Pangilinan J."/>
            <person name="Larsson K.H."/>
            <person name="Matsuura K."/>
            <person name="Barry K."/>
            <person name="Labutti K."/>
            <person name="Kuo R."/>
            <person name="Ohm R.A."/>
            <person name="Bhattacharya S.S."/>
            <person name="Shirouzu T."/>
            <person name="Yoshinaga Y."/>
            <person name="Martin F.M."/>
            <person name="Grigoriev I.V."/>
            <person name="Hibbett D.S."/>
        </authorList>
    </citation>
    <scope>NUCLEOTIDE SEQUENCE [LARGE SCALE GENOMIC DNA]</scope>
    <source>
        <strain evidence="2 3">L-15889</strain>
    </source>
</reference>
<dbReference type="EMBL" id="KV429046">
    <property type="protein sequence ID" value="KZT71282.1"/>
    <property type="molecule type" value="Genomic_DNA"/>
</dbReference>
<dbReference type="InterPro" id="IPR029063">
    <property type="entry name" value="SAM-dependent_MTases_sf"/>
</dbReference>
<keyword evidence="2" id="KW-0808">Transferase</keyword>
<gene>
    <name evidence="2" type="ORF">DAEQUDRAFT_123334</name>
</gene>
<keyword evidence="3" id="KW-1185">Reference proteome</keyword>
<evidence type="ECO:0000313" key="3">
    <source>
        <dbReference type="Proteomes" id="UP000076727"/>
    </source>
</evidence>
<dbReference type="Proteomes" id="UP000076727">
    <property type="component" value="Unassembled WGS sequence"/>
</dbReference>
<dbReference type="STRING" id="1314783.A0A165RXP3"/>